<accession>A0AAD9QAS2</accession>
<comment type="caution">
    <text evidence="2">The sequence shown here is derived from an EMBL/GenBank/DDBJ whole genome shotgun (WGS) entry which is preliminary data.</text>
</comment>
<keyword evidence="3" id="KW-1185">Reference proteome</keyword>
<name>A0AAD9QAS2_ACRCE</name>
<dbReference type="AlphaFoldDB" id="A0AAD9QAS2"/>
<keyword evidence="1" id="KW-1133">Transmembrane helix</keyword>
<keyword evidence="1" id="KW-0472">Membrane</keyword>
<evidence type="ECO:0000313" key="2">
    <source>
        <dbReference type="EMBL" id="KAK2557769.1"/>
    </source>
</evidence>
<sequence>MCKLLKKTKTKINSTDDQMHISRDFCPHLPLQSFYIPSPYSCCGYVNELNLEWVLNILAEYRETQSKITRQKPDCFVVVVVVVAVAGVVAADGDVVAAIADDDAVAVAFELLLSTHHAMRPKHNHGQQLIINEKLTLRK</sequence>
<evidence type="ECO:0000256" key="1">
    <source>
        <dbReference type="SAM" id="Phobius"/>
    </source>
</evidence>
<keyword evidence="1" id="KW-0812">Transmembrane</keyword>
<protein>
    <submittedName>
        <fullName evidence="2">Uncharacterized protein</fullName>
    </submittedName>
</protein>
<reference evidence="2" key="2">
    <citation type="journal article" date="2023" name="Science">
        <title>Genomic signatures of disease resistance in endangered staghorn corals.</title>
        <authorList>
            <person name="Vollmer S.V."/>
            <person name="Selwyn J.D."/>
            <person name="Despard B.A."/>
            <person name="Roesel C.L."/>
        </authorList>
    </citation>
    <scope>NUCLEOTIDE SEQUENCE</scope>
    <source>
        <strain evidence="2">K2</strain>
    </source>
</reference>
<evidence type="ECO:0000313" key="3">
    <source>
        <dbReference type="Proteomes" id="UP001249851"/>
    </source>
</evidence>
<dbReference type="EMBL" id="JARQWQ010000048">
    <property type="protein sequence ID" value="KAK2557769.1"/>
    <property type="molecule type" value="Genomic_DNA"/>
</dbReference>
<feature type="transmembrane region" description="Helical" evidence="1">
    <location>
        <begin position="75"/>
        <end position="100"/>
    </location>
</feature>
<dbReference type="Proteomes" id="UP001249851">
    <property type="component" value="Unassembled WGS sequence"/>
</dbReference>
<gene>
    <name evidence="2" type="ORF">P5673_020135</name>
</gene>
<reference evidence="2" key="1">
    <citation type="journal article" date="2023" name="G3 (Bethesda)">
        <title>Whole genome assembly and annotation of the endangered Caribbean coral Acropora cervicornis.</title>
        <authorList>
            <person name="Selwyn J.D."/>
            <person name="Vollmer S.V."/>
        </authorList>
    </citation>
    <scope>NUCLEOTIDE SEQUENCE</scope>
    <source>
        <strain evidence="2">K2</strain>
    </source>
</reference>
<organism evidence="2 3">
    <name type="scientific">Acropora cervicornis</name>
    <name type="common">Staghorn coral</name>
    <dbReference type="NCBI Taxonomy" id="6130"/>
    <lineage>
        <taxon>Eukaryota</taxon>
        <taxon>Metazoa</taxon>
        <taxon>Cnidaria</taxon>
        <taxon>Anthozoa</taxon>
        <taxon>Hexacorallia</taxon>
        <taxon>Scleractinia</taxon>
        <taxon>Astrocoeniina</taxon>
        <taxon>Acroporidae</taxon>
        <taxon>Acropora</taxon>
    </lineage>
</organism>
<proteinExistence type="predicted"/>